<comment type="caution">
    <text evidence="1">The sequence shown here is derived from an EMBL/GenBank/DDBJ whole genome shotgun (WGS) entry which is preliminary data.</text>
</comment>
<organism evidence="1">
    <name type="scientific">marine sediment metagenome</name>
    <dbReference type="NCBI Taxonomy" id="412755"/>
    <lineage>
        <taxon>unclassified sequences</taxon>
        <taxon>metagenomes</taxon>
        <taxon>ecological metagenomes</taxon>
    </lineage>
</organism>
<dbReference type="AlphaFoldDB" id="A0A0F9UAI4"/>
<sequence>MEEKRPIRKEEVQDIGDIKSIHFVRPGYMSMSNLAPDESGLAKVDQTTLAPGGKIHRIDINLDVGIVKITYSGNKEEDAVTDTEGR</sequence>
<dbReference type="EMBL" id="LAZR01000126">
    <property type="protein sequence ID" value="KKN88669.1"/>
    <property type="molecule type" value="Genomic_DNA"/>
</dbReference>
<accession>A0A0F9UAI4</accession>
<gene>
    <name evidence="1" type="ORF">LCGC14_0245600</name>
</gene>
<name>A0A0F9UAI4_9ZZZZ</name>
<evidence type="ECO:0000313" key="1">
    <source>
        <dbReference type="EMBL" id="KKN88669.1"/>
    </source>
</evidence>
<reference evidence="1" key="1">
    <citation type="journal article" date="2015" name="Nature">
        <title>Complex archaea that bridge the gap between prokaryotes and eukaryotes.</title>
        <authorList>
            <person name="Spang A."/>
            <person name="Saw J.H."/>
            <person name="Jorgensen S.L."/>
            <person name="Zaremba-Niedzwiedzka K."/>
            <person name="Martijn J."/>
            <person name="Lind A.E."/>
            <person name="van Eijk R."/>
            <person name="Schleper C."/>
            <person name="Guy L."/>
            <person name="Ettema T.J."/>
        </authorList>
    </citation>
    <scope>NUCLEOTIDE SEQUENCE</scope>
</reference>
<proteinExistence type="predicted"/>
<protein>
    <submittedName>
        <fullName evidence="1">Uncharacterized protein</fullName>
    </submittedName>
</protein>